<dbReference type="RefSeq" id="WP_125214730.1">
    <property type="nucleotide sequence ID" value="NZ_PDES01000015.1"/>
</dbReference>
<dbReference type="EMBL" id="PDES01000015">
    <property type="protein sequence ID" value="RRQ81564.1"/>
    <property type="molecule type" value="Genomic_DNA"/>
</dbReference>
<evidence type="ECO:0000313" key="2">
    <source>
        <dbReference type="Proteomes" id="UP000276379"/>
    </source>
</evidence>
<dbReference type="Proteomes" id="UP000276379">
    <property type="component" value="Unassembled WGS sequence"/>
</dbReference>
<evidence type="ECO:0000313" key="1">
    <source>
        <dbReference type="EMBL" id="RRQ81564.1"/>
    </source>
</evidence>
<dbReference type="AlphaFoldDB" id="A0A426RYX3"/>
<name>A0A426RYX3_9ACTN</name>
<protein>
    <submittedName>
        <fullName evidence="1">Uncharacterized protein</fullName>
    </submittedName>
</protein>
<sequence>MPDINSLLEQASPREVTIRVCLAGDAAGELEALEQELGQLGEWQPTSLGERNPAFELQERIDAARQRVRESAVEFRFRALGHRAYSNLLAAHPAPDSVDEPYDAGTFLPAVLAACCVEPSLTPAQVDRLLDVVNDGTARILFQTALSVNEEPSPIPFS</sequence>
<comment type="caution">
    <text evidence="1">The sequence shown here is derived from an EMBL/GenBank/DDBJ whole genome shotgun (WGS) entry which is preliminary data.</text>
</comment>
<accession>A0A426RYX3</accession>
<keyword evidence="2" id="KW-1185">Reference proteome</keyword>
<proteinExistence type="predicted"/>
<organism evidence="1 2">
    <name type="scientific">Streptomyces griseofuscus</name>
    <dbReference type="NCBI Taxonomy" id="146922"/>
    <lineage>
        <taxon>Bacteria</taxon>
        <taxon>Bacillati</taxon>
        <taxon>Actinomycetota</taxon>
        <taxon>Actinomycetes</taxon>
        <taxon>Kitasatosporales</taxon>
        <taxon>Streptomycetaceae</taxon>
        <taxon>Streptomyces</taxon>
    </lineage>
</organism>
<gene>
    <name evidence="1" type="ORF">CQW44_30660</name>
</gene>
<reference evidence="1 2" key="1">
    <citation type="submission" date="2017-10" db="EMBL/GenBank/DDBJ databases">
        <title>Draft genome of actinobacteria isolated from guarana (Paullinia cupana (Mart.) Ducke.</title>
        <authorList>
            <person name="Siqueira K.A."/>
            <person name="Liotti R.G."/>
            <person name="Mendes T.A."/>
            <person name="Soares M.A."/>
        </authorList>
    </citation>
    <scope>NUCLEOTIDE SEQUENCE [LARGE SCALE GENOMIC DNA]</scope>
    <source>
        <strain evidence="1 2">199</strain>
    </source>
</reference>